<evidence type="ECO:0000259" key="13">
    <source>
        <dbReference type="PROSITE" id="PS50929"/>
    </source>
</evidence>
<dbReference type="RefSeq" id="XP_013897352.1">
    <property type="nucleotide sequence ID" value="XM_014041898.1"/>
</dbReference>
<evidence type="ECO:0000313" key="14">
    <source>
        <dbReference type="EMBL" id="KIY98332.1"/>
    </source>
</evidence>
<dbReference type="EC" id="3.6.3.44" evidence="14"/>
<keyword evidence="5" id="KW-0677">Repeat</keyword>
<evidence type="ECO:0000256" key="9">
    <source>
        <dbReference type="ARBA" id="ARBA00023136"/>
    </source>
</evidence>
<dbReference type="SUPFAM" id="SSF90123">
    <property type="entry name" value="ABC transporter transmembrane region"/>
    <property type="match status" value="1"/>
</dbReference>
<dbReference type="InterPro" id="IPR003593">
    <property type="entry name" value="AAA+_ATPase"/>
</dbReference>
<dbReference type="GO" id="GO:0016887">
    <property type="term" value="F:ATP hydrolysis activity"/>
    <property type="evidence" value="ECO:0007669"/>
    <property type="project" value="InterPro"/>
</dbReference>
<accession>A0A0D2JFT6</accession>
<feature type="transmembrane region" description="Helical" evidence="11">
    <location>
        <begin position="109"/>
        <end position="131"/>
    </location>
</feature>
<evidence type="ECO:0000259" key="12">
    <source>
        <dbReference type="PROSITE" id="PS50893"/>
    </source>
</evidence>
<proteinExistence type="inferred from homology"/>
<evidence type="ECO:0000256" key="5">
    <source>
        <dbReference type="ARBA" id="ARBA00022737"/>
    </source>
</evidence>
<dbReference type="GeneID" id="25742504"/>
<keyword evidence="8 11" id="KW-1133">Transmembrane helix</keyword>
<feature type="domain" description="ABC transporter" evidence="12">
    <location>
        <begin position="204"/>
        <end position="456"/>
    </location>
</feature>
<evidence type="ECO:0000256" key="11">
    <source>
        <dbReference type="SAM" id="Phobius"/>
    </source>
</evidence>
<comment type="similarity">
    <text evidence="2">Belongs to the ABC transporter superfamily. ABCC family. Conjugate transporter (TC 3.A.1.208) subfamily.</text>
</comment>
<name>A0A0D2JFT6_9CHLO</name>
<evidence type="ECO:0000256" key="2">
    <source>
        <dbReference type="ARBA" id="ARBA00009726"/>
    </source>
</evidence>
<evidence type="ECO:0000313" key="15">
    <source>
        <dbReference type="Proteomes" id="UP000054498"/>
    </source>
</evidence>
<dbReference type="Gene3D" id="1.20.1560.10">
    <property type="entry name" value="ABC transporter type 1, transmembrane domain"/>
    <property type="match status" value="1"/>
</dbReference>
<dbReference type="EMBL" id="KK102222">
    <property type="protein sequence ID" value="KIY98332.1"/>
    <property type="molecule type" value="Genomic_DNA"/>
</dbReference>
<keyword evidence="6" id="KW-0547">Nucleotide-binding</keyword>
<dbReference type="InterPro" id="IPR027417">
    <property type="entry name" value="P-loop_NTPase"/>
</dbReference>
<dbReference type="Gene3D" id="3.40.50.300">
    <property type="entry name" value="P-loop containing nucleotide triphosphate hydrolases"/>
    <property type="match status" value="1"/>
</dbReference>
<keyword evidence="10" id="KW-0325">Glycoprotein</keyword>
<keyword evidence="7" id="KW-0067">ATP-binding</keyword>
<dbReference type="InterPro" id="IPR017871">
    <property type="entry name" value="ABC_transporter-like_CS"/>
</dbReference>
<dbReference type="CDD" id="cd03244">
    <property type="entry name" value="ABCC_MRP_domain2"/>
    <property type="match status" value="1"/>
</dbReference>
<dbReference type="InterPro" id="IPR050173">
    <property type="entry name" value="ABC_transporter_C-like"/>
</dbReference>
<comment type="subcellular location">
    <subcellularLocation>
        <location evidence="1">Membrane</location>
        <topology evidence="1">Multi-pass membrane protein</topology>
    </subcellularLocation>
</comment>
<dbReference type="Pfam" id="PF00005">
    <property type="entry name" value="ABC_tran"/>
    <property type="match status" value="1"/>
</dbReference>
<keyword evidence="14" id="KW-0378">Hydrolase</keyword>
<dbReference type="PANTHER" id="PTHR24223">
    <property type="entry name" value="ATP-BINDING CASSETTE SUB-FAMILY C"/>
    <property type="match status" value="1"/>
</dbReference>
<dbReference type="OrthoDB" id="6500128at2759"/>
<dbReference type="PROSITE" id="PS00211">
    <property type="entry name" value="ABC_TRANSPORTER_1"/>
    <property type="match status" value="1"/>
</dbReference>
<evidence type="ECO:0000256" key="6">
    <source>
        <dbReference type="ARBA" id="ARBA00022741"/>
    </source>
</evidence>
<evidence type="ECO:0000256" key="1">
    <source>
        <dbReference type="ARBA" id="ARBA00004141"/>
    </source>
</evidence>
<dbReference type="CDD" id="cd18580">
    <property type="entry name" value="ABC_6TM_ABCC_D2"/>
    <property type="match status" value="1"/>
</dbReference>
<dbReference type="GO" id="GO:0016020">
    <property type="term" value="C:membrane"/>
    <property type="evidence" value="ECO:0007669"/>
    <property type="project" value="UniProtKB-SubCell"/>
</dbReference>
<dbReference type="STRING" id="145388.A0A0D2JFT6"/>
<protein>
    <submittedName>
        <fullName evidence="14">Xenobiotic-transporting ATPase</fullName>
        <ecNumber evidence="14">3.6.3.44</ecNumber>
    </submittedName>
</protein>
<dbReference type="SUPFAM" id="SSF52540">
    <property type="entry name" value="P-loop containing nucleoside triphosphate hydrolases"/>
    <property type="match status" value="1"/>
</dbReference>
<dbReference type="AlphaFoldDB" id="A0A0D2JFT6"/>
<keyword evidence="9 11" id="KW-0472">Membrane</keyword>
<evidence type="ECO:0000256" key="8">
    <source>
        <dbReference type="ARBA" id="ARBA00022989"/>
    </source>
</evidence>
<dbReference type="KEGG" id="mng:MNEG_9629"/>
<feature type="transmembrane region" description="Helical" evidence="11">
    <location>
        <begin position="12"/>
        <end position="39"/>
    </location>
</feature>
<dbReference type="GO" id="GO:0140359">
    <property type="term" value="F:ABC-type transporter activity"/>
    <property type="evidence" value="ECO:0007669"/>
    <property type="project" value="InterPro"/>
</dbReference>
<keyword evidence="3" id="KW-0813">Transport</keyword>
<dbReference type="Pfam" id="PF00664">
    <property type="entry name" value="ABC_membrane"/>
    <property type="match status" value="1"/>
</dbReference>
<organism evidence="14 15">
    <name type="scientific">Monoraphidium neglectum</name>
    <dbReference type="NCBI Taxonomy" id="145388"/>
    <lineage>
        <taxon>Eukaryota</taxon>
        <taxon>Viridiplantae</taxon>
        <taxon>Chlorophyta</taxon>
        <taxon>core chlorophytes</taxon>
        <taxon>Chlorophyceae</taxon>
        <taxon>CS clade</taxon>
        <taxon>Sphaeropleales</taxon>
        <taxon>Selenastraceae</taxon>
        <taxon>Monoraphidium</taxon>
    </lineage>
</organism>
<reference evidence="14 15" key="1">
    <citation type="journal article" date="2013" name="BMC Genomics">
        <title>Reconstruction of the lipid metabolism for the microalga Monoraphidium neglectum from its genome sequence reveals characteristics suitable for biofuel production.</title>
        <authorList>
            <person name="Bogen C."/>
            <person name="Al-Dilaimi A."/>
            <person name="Albersmeier A."/>
            <person name="Wichmann J."/>
            <person name="Grundmann M."/>
            <person name="Rupp O."/>
            <person name="Lauersen K.J."/>
            <person name="Blifernez-Klassen O."/>
            <person name="Kalinowski J."/>
            <person name="Goesmann A."/>
            <person name="Mussgnug J.H."/>
            <person name="Kruse O."/>
        </authorList>
    </citation>
    <scope>NUCLEOTIDE SEQUENCE [LARGE SCALE GENOMIC DNA]</scope>
    <source>
        <strain evidence="14 15">SAG 48.87</strain>
    </source>
</reference>
<dbReference type="InterPro" id="IPR003439">
    <property type="entry name" value="ABC_transporter-like_ATP-bd"/>
</dbReference>
<dbReference type="PROSITE" id="PS50929">
    <property type="entry name" value="ABC_TM1F"/>
    <property type="match status" value="1"/>
</dbReference>
<dbReference type="PROSITE" id="PS50893">
    <property type="entry name" value="ABC_TRANSPORTER_2"/>
    <property type="match status" value="1"/>
</dbReference>
<dbReference type="InterPro" id="IPR036640">
    <property type="entry name" value="ABC1_TM_sf"/>
</dbReference>
<sequence>MFDSFQIGCMVLGSLVLMAIAVPVVLPVFLPLLIIFVLLRRRYIVTSREVKRLEAITRSPVYASFSATLKGLPTIRAYGAQHRFHDSFLSLLTLNGSWWYAFLSTSRWVGFRLDVIAAVTLAAGVFLAMAIRDRISAAILALALTQVLQLTGMLQWWVRQTAEVENAMTSVERMLEYTELSQEPPRLKEGGKAPPPGWPASGAITYSDVWASYRPGLPPVLRRLSFSLPGGCSCGVVGRTGSGKSSLMLTLFRLISVDQGTIFLDGLDTSSVALDVLRRQLAIIPQDPVLFSGTLRSNLDPWDRHSDADLWEVLGAVQLKPAISEAGGLAAPMSEAGDNLSVGQRQLFCLARALLQDAKVLALDEATANVDRATDALIQSAVRDFAHGARRIGGAAAADADGPGGGGRVLLVIAHRIDTILDTDQLLVLSNGELVESGPPGELQRRAGGVFAGMVDAARAAAAQHEEGAH</sequence>
<keyword evidence="4 11" id="KW-0812">Transmembrane</keyword>
<dbReference type="InterPro" id="IPR011527">
    <property type="entry name" value="ABC1_TM_dom"/>
</dbReference>
<dbReference type="InterPro" id="IPR044726">
    <property type="entry name" value="ABCC_6TM_D2"/>
</dbReference>
<feature type="domain" description="ABC transmembrane type-1" evidence="13">
    <location>
        <begin position="1"/>
        <end position="166"/>
    </location>
</feature>
<dbReference type="FunFam" id="3.40.50.300:FF:001172">
    <property type="entry name" value="Cystic fibrosis transmembrane conductance regulator"/>
    <property type="match status" value="1"/>
</dbReference>
<dbReference type="PANTHER" id="PTHR24223:SF453">
    <property type="entry name" value="ABC TRANSPORTER"/>
    <property type="match status" value="1"/>
</dbReference>
<evidence type="ECO:0000256" key="10">
    <source>
        <dbReference type="ARBA" id="ARBA00023180"/>
    </source>
</evidence>
<dbReference type="Proteomes" id="UP000054498">
    <property type="component" value="Unassembled WGS sequence"/>
</dbReference>
<dbReference type="GO" id="GO:0005524">
    <property type="term" value="F:ATP binding"/>
    <property type="evidence" value="ECO:0007669"/>
    <property type="project" value="UniProtKB-KW"/>
</dbReference>
<dbReference type="SMART" id="SM00382">
    <property type="entry name" value="AAA"/>
    <property type="match status" value="1"/>
</dbReference>
<keyword evidence="15" id="KW-1185">Reference proteome</keyword>
<evidence type="ECO:0000256" key="4">
    <source>
        <dbReference type="ARBA" id="ARBA00022692"/>
    </source>
</evidence>
<evidence type="ECO:0000256" key="3">
    <source>
        <dbReference type="ARBA" id="ARBA00022448"/>
    </source>
</evidence>
<evidence type="ECO:0000256" key="7">
    <source>
        <dbReference type="ARBA" id="ARBA00022840"/>
    </source>
</evidence>
<gene>
    <name evidence="14" type="ORF">MNEG_9629</name>
</gene>